<organism evidence="11 12">
    <name type="scientific">Anaeramoeba ignava</name>
    <name type="common">Anaerobic marine amoeba</name>
    <dbReference type="NCBI Taxonomy" id="1746090"/>
    <lineage>
        <taxon>Eukaryota</taxon>
        <taxon>Metamonada</taxon>
        <taxon>Anaeramoebidae</taxon>
        <taxon>Anaeramoeba</taxon>
    </lineage>
</organism>
<keyword evidence="4" id="KW-0862">Zinc</keyword>
<dbReference type="PROSITE" id="PS50003">
    <property type="entry name" value="PH_DOMAIN"/>
    <property type="match status" value="1"/>
</dbReference>
<proteinExistence type="predicted"/>
<feature type="compositionally biased region" description="Polar residues" evidence="7">
    <location>
        <begin position="645"/>
        <end position="669"/>
    </location>
</feature>
<evidence type="ECO:0000256" key="3">
    <source>
        <dbReference type="ARBA" id="ARBA00022771"/>
    </source>
</evidence>
<feature type="domain" description="FYVE-type" evidence="10">
    <location>
        <begin position="467"/>
        <end position="526"/>
    </location>
</feature>
<evidence type="ECO:0000259" key="9">
    <source>
        <dbReference type="PROSITE" id="PS50010"/>
    </source>
</evidence>
<feature type="region of interest" description="Disordered" evidence="7">
    <location>
        <begin position="568"/>
        <end position="669"/>
    </location>
</feature>
<dbReference type="AlphaFoldDB" id="A0A9Q0LFL9"/>
<keyword evidence="3 6" id="KW-0863">Zinc-finger</keyword>
<dbReference type="GO" id="GO:0005769">
    <property type="term" value="C:early endosome"/>
    <property type="evidence" value="ECO:0007669"/>
    <property type="project" value="TreeGrafter"/>
</dbReference>
<dbReference type="GO" id="GO:0008333">
    <property type="term" value="P:endosome to lysosome transport"/>
    <property type="evidence" value="ECO:0007669"/>
    <property type="project" value="TreeGrafter"/>
</dbReference>
<evidence type="ECO:0000256" key="5">
    <source>
        <dbReference type="ARBA" id="ARBA00023212"/>
    </source>
</evidence>
<dbReference type="PROSITE" id="PS50178">
    <property type="entry name" value="ZF_FYVE"/>
    <property type="match status" value="1"/>
</dbReference>
<dbReference type="Pfam" id="PF00621">
    <property type="entry name" value="RhoGEF"/>
    <property type="match status" value="1"/>
</dbReference>
<name>A0A9Q0LFL9_ANAIG</name>
<dbReference type="Proteomes" id="UP001149090">
    <property type="component" value="Unassembled WGS sequence"/>
</dbReference>
<sequence length="669" mass="79219">MQEAKTLRQKKTKKIHQISRIFINNIDILIRNYLRPLEKNPIIQTQDQILSKEDLLSIFRNIKQITILVAEFLYKIEYLLMTWEKDYKFGDLFVNLKNRIEEFFTFQNSQKKAQQTLTYCESNPKFVSYCQNIQNKNSSEGYSMKELLDLALYFPFVLNKYSKKLLLVTDEDHPDHQKIEEFIHNLDQNLSKIFQEEKKQKKKEAIEYFKKIQKIQKIYRKSQNIEQTPIQINSNQNQNQNPNPNPNQNSNQNQNQNQNQNLNQNQNQNQNLNLIQESKENSDQIESKKEKSKDFDLSNISNTNILENSKIEKKTSFKQIRENTNELHESSKKIIAKIRKKVNQEREIIYEGPIHKISRKKKEKRHLILCNDIIVVAGYSLISKKKLTIHWVFELDQIKTCDSNEFIENIPNSFSIKTPSKSFIVMIDQPEEKMKWISKINKQVNKVRKEKGVQNLERQEAPIWIPDDQVNECAICHSKFSLVKRRHHCRNCGNIICGNCSPNKCSLPNISTTPKRVCNLCLGNIKKKKAFDEKFKNMKESQTESLKESPRRKKTIFVPVFETQKILIPKSPQKEMKRENKKEMKKEIKKENKKEIKKEKPISSPKRKKFNDKSKSKSDGFNQFQLQQQIEQELKTKTKPKTKQNIRQNANVNSRQLVRSFSSNSYRQN</sequence>
<gene>
    <name evidence="11" type="ORF">M0811_01395</name>
</gene>
<evidence type="ECO:0000256" key="2">
    <source>
        <dbReference type="ARBA" id="ARBA00022723"/>
    </source>
</evidence>
<dbReference type="PROSITE" id="PS50010">
    <property type="entry name" value="DH_2"/>
    <property type="match status" value="1"/>
</dbReference>
<dbReference type="GO" id="GO:0005085">
    <property type="term" value="F:guanyl-nucleotide exchange factor activity"/>
    <property type="evidence" value="ECO:0007669"/>
    <property type="project" value="InterPro"/>
</dbReference>
<dbReference type="GO" id="GO:0005856">
    <property type="term" value="C:cytoskeleton"/>
    <property type="evidence" value="ECO:0007669"/>
    <property type="project" value="UniProtKB-SubCell"/>
</dbReference>
<dbReference type="InterPro" id="IPR035899">
    <property type="entry name" value="DBL_dom_sf"/>
</dbReference>
<evidence type="ECO:0000259" key="8">
    <source>
        <dbReference type="PROSITE" id="PS50003"/>
    </source>
</evidence>
<evidence type="ECO:0000256" key="4">
    <source>
        <dbReference type="ARBA" id="ARBA00022833"/>
    </source>
</evidence>
<comment type="caution">
    <text evidence="11">The sequence shown here is derived from an EMBL/GenBank/DDBJ whole genome shotgun (WGS) entry which is preliminary data.</text>
</comment>
<dbReference type="GO" id="GO:0007032">
    <property type="term" value="P:endosome organization"/>
    <property type="evidence" value="ECO:0007669"/>
    <property type="project" value="TreeGrafter"/>
</dbReference>
<dbReference type="GO" id="GO:0035091">
    <property type="term" value="F:phosphatidylinositol binding"/>
    <property type="evidence" value="ECO:0007669"/>
    <property type="project" value="TreeGrafter"/>
</dbReference>
<dbReference type="GO" id="GO:0008270">
    <property type="term" value="F:zinc ion binding"/>
    <property type="evidence" value="ECO:0007669"/>
    <property type="project" value="UniProtKB-KW"/>
</dbReference>
<dbReference type="InterPro" id="IPR000306">
    <property type="entry name" value="Znf_FYVE"/>
</dbReference>
<accession>A0A9Q0LFL9</accession>
<keyword evidence="2" id="KW-0479">Metal-binding</keyword>
<evidence type="ECO:0000259" key="10">
    <source>
        <dbReference type="PROSITE" id="PS50178"/>
    </source>
</evidence>
<feature type="domain" description="PH" evidence="8">
    <location>
        <begin position="347"/>
        <end position="445"/>
    </location>
</feature>
<comment type="subcellular location">
    <subcellularLocation>
        <location evidence="1">Cytoplasm</location>
        <location evidence="1">Cytoskeleton</location>
    </subcellularLocation>
</comment>
<evidence type="ECO:0000256" key="6">
    <source>
        <dbReference type="PROSITE-ProRule" id="PRU00091"/>
    </source>
</evidence>
<dbReference type="InterPro" id="IPR051765">
    <property type="entry name" value="PH_domain-containing_F"/>
</dbReference>
<dbReference type="PANTHER" id="PTHR46280">
    <property type="entry name" value="PLECKSTRIN HOMOLOGY DOMAIN-CONTAINING FAMILY F MEMBER 2-RELATED"/>
    <property type="match status" value="1"/>
</dbReference>
<keyword evidence="5" id="KW-0963">Cytoplasm</keyword>
<keyword evidence="5" id="KW-0206">Cytoskeleton</keyword>
<dbReference type="SMART" id="SM00064">
    <property type="entry name" value="FYVE"/>
    <property type="match status" value="1"/>
</dbReference>
<evidence type="ECO:0000256" key="7">
    <source>
        <dbReference type="SAM" id="MobiDB-lite"/>
    </source>
</evidence>
<dbReference type="Pfam" id="PF01363">
    <property type="entry name" value="FYVE"/>
    <property type="match status" value="1"/>
</dbReference>
<dbReference type="SUPFAM" id="SSF57903">
    <property type="entry name" value="FYVE/PHD zinc finger"/>
    <property type="match status" value="1"/>
</dbReference>
<evidence type="ECO:0000313" key="12">
    <source>
        <dbReference type="Proteomes" id="UP001149090"/>
    </source>
</evidence>
<dbReference type="Gene3D" id="2.30.29.30">
    <property type="entry name" value="Pleckstrin-homology domain (PH domain)/Phosphotyrosine-binding domain (PTB)"/>
    <property type="match status" value="1"/>
</dbReference>
<protein>
    <submittedName>
        <fullName evidence="11">Pleckstrin</fullName>
    </submittedName>
</protein>
<dbReference type="InterPro" id="IPR017455">
    <property type="entry name" value="Znf_FYVE-rel"/>
</dbReference>
<dbReference type="InterPro" id="IPR001849">
    <property type="entry name" value="PH_domain"/>
</dbReference>
<dbReference type="OrthoDB" id="70570at2759"/>
<feature type="region of interest" description="Disordered" evidence="7">
    <location>
        <begin position="233"/>
        <end position="264"/>
    </location>
</feature>
<reference evidence="11" key="1">
    <citation type="submission" date="2022-10" db="EMBL/GenBank/DDBJ databases">
        <title>Novel sulphate-reducing endosymbionts in the free-living metamonad Anaeramoeba.</title>
        <authorList>
            <person name="Jerlstrom-Hultqvist J."/>
            <person name="Cepicka I."/>
            <person name="Gallot-Lavallee L."/>
            <person name="Salas-Leiva D."/>
            <person name="Curtis B.A."/>
            <person name="Zahonova K."/>
            <person name="Pipaliya S."/>
            <person name="Dacks J."/>
            <person name="Roger A.J."/>
        </authorList>
    </citation>
    <scope>NUCLEOTIDE SEQUENCE</scope>
    <source>
        <strain evidence="11">BMAN</strain>
    </source>
</reference>
<dbReference type="InterPro" id="IPR000219">
    <property type="entry name" value="DH_dom"/>
</dbReference>
<dbReference type="InterPro" id="IPR011993">
    <property type="entry name" value="PH-like_dom_sf"/>
</dbReference>
<keyword evidence="12" id="KW-1185">Reference proteome</keyword>
<dbReference type="SMART" id="SM00233">
    <property type="entry name" value="PH"/>
    <property type="match status" value="1"/>
</dbReference>
<dbReference type="Gene3D" id="1.20.900.10">
    <property type="entry name" value="Dbl homology (DH) domain"/>
    <property type="match status" value="1"/>
</dbReference>
<dbReference type="InterPro" id="IPR011011">
    <property type="entry name" value="Znf_FYVE_PHD"/>
</dbReference>
<dbReference type="InterPro" id="IPR013083">
    <property type="entry name" value="Znf_RING/FYVE/PHD"/>
</dbReference>
<evidence type="ECO:0000313" key="11">
    <source>
        <dbReference type="EMBL" id="KAJ5072381.1"/>
    </source>
</evidence>
<dbReference type="SUPFAM" id="SSF50729">
    <property type="entry name" value="PH domain-like"/>
    <property type="match status" value="1"/>
</dbReference>
<dbReference type="EMBL" id="JAPDFW010000081">
    <property type="protein sequence ID" value="KAJ5072381.1"/>
    <property type="molecule type" value="Genomic_DNA"/>
</dbReference>
<evidence type="ECO:0000256" key="1">
    <source>
        <dbReference type="ARBA" id="ARBA00004245"/>
    </source>
</evidence>
<feature type="domain" description="DH" evidence="9">
    <location>
        <begin position="7"/>
        <end position="196"/>
    </location>
</feature>
<dbReference type="PANTHER" id="PTHR46280:SF3">
    <property type="entry name" value="PLECKSTRIN HOMOLOGY DOMAIN-CONTAINING FAMILY F MEMBER 1 HOMOLOG"/>
    <property type="match status" value="1"/>
</dbReference>
<dbReference type="SUPFAM" id="SSF48065">
    <property type="entry name" value="DBL homology domain (DH-domain)"/>
    <property type="match status" value="1"/>
</dbReference>
<dbReference type="Gene3D" id="3.30.40.10">
    <property type="entry name" value="Zinc/RING finger domain, C3HC4 (zinc finger)"/>
    <property type="match status" value="1"/>
</dbReference>
<feature type="compositionally biased region" description="Basic and acidic residues" evidence="7">
    <location>
        <begin position="572"/>
        <end position="601"/>
    </location>
</feature>